<evidence type="ECO:0000313" key="3">
    <source>
        <dbReference type="Proteomes" id="UP000007882"/>
    </source>
</evidence>
<dbReference type="AlphaFoldDB" id="I0H9I9"/>
<dbReference type="Proteomes" id="UP000007882">
    <property type="component" value="Chromosome"/>
</dbReference>
<feature type="region of interest" description="Disordered" evidence="1">
    <location>
        <begin position="1"/>
        <end position="38"/>
    </location>
</feature>
<keyword evidence="3" id="KW-1185">Reference proteome</keyword>
<dbReference type="STRING" id="512565.AMIS_44560"/>
<gene>
    <name evidence="2" type="ordered locus">AMIS_44560</name>
</gene>
<evidence type="ECO:0000256" key="1">
    <source>
        <dbReference type="SAM" id="MobiDB-lite"/>
    </source>
</evidence>
<sequence>MTRGRTVKAEEGGLRLTRSHSHGRSALSAAGHRAPDRFHRTDTIMVDLGANDDIGTHAAMPPDGKASGTE</sequence>
<organism evidence="2 3">
    <name type="scientific">Actinoplanes missouriensis (strain ATCC 14538 / DSM 43046 / CBS 188.64 / JCM 3121 / NBRC 102363 / NCIMB 12654 / NRRL B-3342 / UNCC 431)</name>
    <dbReference type="NCBI Taxonomy" id="512565"/>
    <lineage>
        <taxon>Bacteria</taxon>
        <taxon>Bacillati</taxon>
        <taxon>Actinomycetota</taxon>
        <taxon>Actinomycetes</taxon>
        <taxon>Micromonosporales</taxon>
        <taxon>Micromonosporaceae</taxon>
        <taxon>Actinoplanes</taxon>
    </lineage>
</organism>
<proteinExistence type="predicted"/>
<dbReference type="HOGENOM" id="CLU_2748663_0_0_11"/>
<name>I0H9I9_ACTM4</name>
<evidence type="ECO:0000313" key="2">
    <source>
        <dbReference type="EMBL" id="BAL89676.1"/>
    </source>
</evidence>
<dbReference type="EMBL" id="AP012319">
    <property type="protein sequence ID" value="BAL89676.1"/>
    <property type="molecule type" value="Genomic_DNA"/>
</dbReference>
<reference evidence="2 3" key="1">
    <citation type="submission" date="2012-02" db="EMBL/GenBank/DDBJ databases">
        <title>Complete genome sequence of Actinoplanes missouriensis 431 (= NBRC 102363).</title>
        <authorList>
            <person name="Ohnishi Y."/>
            <person name="Ishikawa J."/>
            <person name="Sekine M."/>
            <person name="Hosoyama A."/>
            <person name="Harada T."/>
            <person name="Narita H."/>
            <person name="Hata T."/>
            <person name="Konno Y."/>
            <person name="Tutikane K."/>
            <person name="Fujita N."/>
            <person name="Horinouchi S."/>
            <person name="Hayakawa M."/>
        </authorList>
    </citation>
    <scope>NUCLEOTIDE SEQUENCE [LARGE SCALE GENOMIC DNA]</scope>
    <source>
        <strain evidence="3">ATCC 14538 / DSM 43046 / CBS 188.64 / JCM 3121 / NBRC 102363 / NCIMB 12654 / NRRL B-3342 / UNCC 431</strain>
    </source>
</reference>
<accession>I0H9I9</accession>
<protein>
    <submittedName>
        <fullName evidence="2">Uncharacterized protein</fullName>
    </submittedName>
</protein>
<dbReference type="KEGG" id="ams:AMIS_44560"/>